<organism evidence="3 4">
    <name type="scientific">Bursaphelenchus okinawaensis</name>
    <dbReference type="NCBI Taxonomy" id="465554"/>
    <lineage>
        <taxon>Eukaryota</taxon>
        <taxon>Metazoa</taxon>
        <taxon>Ecdysozoa</taxon>
        <taxon>Nematoda</taxon>
        <taxon>Chromadorea</taxon>
        <taxon>Rhabditida</taxon>
        <taxon>Tylenchina</taxon>
        <taxon>Tylenchomorpha</taxon>
        <taxon>Aphelenchoidea</taxon>
        <taxon>Aphelenchoididae</taxon>
        <taxon>Bursaphelenchus</taxon>
    </lineage>
</organism>
<dbReference type="AlphaFoldDB" id="A0A811LK02"/>
<evidence type="ECO:0000256" key="2">
    <source>
        <dbReference type="SAM" id="Phobius"/>
    </source>
</evidence>
<keyword evidence="2" id="KW-0472">Membrane</keyword>
<dbReference type="EMBL" id="CAJFCW020000006">
    <property type="protein sequence ID" value="CAG9124491.1"/>
    <property type="molecule type" value="Genomic_DNA"/>
</dbReference>
<feature type="transmembrane region" description="Helical" evidence="2">
    <location>
        <begin position="13"/>
        <end position="32"/>
    </location>
</feature>
<reference evidence="3" key="1">
    <citation type="submission" date="2020-09" db="EMBL/GenBank/DDBJ databases">
        <authorList>
            <person name="Kikuchi T."/>
        </authorList>
    </citation>
    <scope>NUCLEOTIDE SEQUENCE</scope>
    <source>
        <strain evidence="3">SH1</strain>
    </source>
</reference>
<sequence length="135" mass="14834">MLWTDGWFGGPDLIHGFMLALCLIVSVMPVFCGGKKKKGNSQDVTNITKEAKDMKPKKWNQTSKEKLIAKGELQKGRNEYPTMDDVASDWSSEEEGEDGKKKKKPKGAKPKGGKKKGKKDDEMGEKSGQFGGLGI</sequence>
<accession>A0A811LK02</accession>
<feature type="compositionally biased region" description="Basic and acidic residues" evidence="1">
    <location>
        <begin position="63"/>
        <end position="78"/>
    </location>
</feature>
<dbReference type="Proteomes" id="UP000614601">
    <property type="component" value="Unassembled WGS sequence"/>
</dbReference>
<keyword evidence="2" id="KW-0812">Transmembrane</keyword>
<gene>
    <name evidence="3" type="ORF">BOKJ2_LOCUS12682</name>
</gene>
<dbReference type="Proteomes" id="UP000783686">
    <property type="component" value="Unassembled WGS sequence"/>
</dbReference>
<evidence type="ECO:0000313" key="4">
    <source>
        <dbReference type="Proteomes" id="UP000614601"/>
    </source>
</evidence>
<dbReference type="EMBL" id="CAJFDH010000006">
    <property type="protein sequence ID" value="CAD5228446.1"/>
    <property type="molecule type" value="Genomic_DNA"/>
</dbReference>
<proteinExistence type="predicted"/>
<feature type="compositionally biased region" description="Basic residues" evidence="1">
    <location>
        <begin position="101"/>
        <end position="117"/>
    </location>
</feature>
<name>A0A811LK02_9BILA</name>
<keyword evidence="4" id="KW-1185">Reference proteome</keyword>
<comment type="caution">
    <text evidence="3">The sequence shown here is derived from an EMBL/GenBank/DDBJ whole genome shotgun (WGS) entry which is preliminary data.</text>
</comment>
<evidence type="ECO:0000313" key="3">
    <source>
        <dbReference type="EMBL" id="CAD5228446.1"/>
    </source>
</evidence>
<evidence type="ECO:0000256" key="1">
    <source>
        <dbReference type="SAM" id="MobiDB-lite"/>
    </source>
</evidence>
<keyword evidence="2" id="KW-1133">Transmembrane helix</keyword>
<protein>
    <submittedName>
        <fullName evidence="3">Uncharacterized protein</fullName>
    </submittedName>
</protein>
<dbReference type="OrthoDB" id="5875736at2759"/>
<feature type="region of interest" description="Disordered" evidence="1">
    <location>
        <begin position="34"/>
        <end position="135"/>
    </location>
</feature>